<evidence type="ECO:0000313" key="3">
    <source>
        <dbReference type="EMBL" id="CAB3371596.1"/>
    </source>
</evidence>
<evidence type="ECO:0000256" key="2">
    <source>
        <dbReference type="SAM" id="SignalP"/>
    </source>
</evidence>
<feature type="signal peptide" evidence="2">
    <location>
        <begin position="1"/>
        <end position="17"/>
    </location>
</feature>
<evidence type="ECO:0000313" key="4">
    <source>
        <dbReference type="Proteomes" id="UP000494165"/>
    </source>
</evidence>
<protein>
    <submittedName>
        <fullName evidence="3">Uncharacterized protein</fullName>
    </submittedName>
</protein>
<dbReference type="EMBL" id="CADEPI010000063">
    <property type="protein sequence ID" value="CAB3371596.1"/>
    <property type="molecule type" value="Genomic_DNA"/>
</dbReference>
<proteinExistence type="predicted"/>
<feature type="compositionally biased region" description="Basic residues" evidence="1">
    <location>
        <begin position="106"/>
        <end position="116"/>
    </location>
</feature>
<accession>A0A8S1CPE0</accession>
<dbReference type="Proteomes" id="UP000494165">
    <property type="component" value="Unassembled WGS sequence"/>
</dbReference>
<feature type="region of interest" description="Disordered" evidence="1">
    <location>
        <begin position="72"/>
        <end position="119"/>
    </location>
</feature>
<reference evidence="3 4" key="1">
    <citation type="submission" date="2020-04" db="EMBL/GenBank/DDBJ databases">
        <authorList>
            <person name="Alioto T."/>
            <person name="Alioto T."/>
            <person name="Gomez Garrido J."/>
        </authorList>
    </citation>
    <scope>NUCLEOTIDE SEQUENCE [LARGE SCALE GENOMIC DNA]</scope>
</reference>
<dbReference type="AlphaFoldDB" id="A0A8S1CPE0"/>
<feature type="chain" id="PRO_5035885438" evidence="2">
    <location>
        <begin position="18"/>
        <end position="142"/>
    </location>
</feature>
<keyword evidence="2" id="KW-0732">Signal</keyword>
<gene>
    <name evidence="3" type="ORF">CLODIP_2_CD01590</name>
</gene>
<name>A0A8S1CPE0_9INSE</name>
<keyword evidence="4" id="KW-1185">Reference proteome</keyword>
<sequence length="142" mass="15085">MAFKFLTFAALVAVARAGIIGTPAVTTYAAAPAISAYAAPAYAKVAAPLPTPPPHRKVAVPAVARAVAVDTDFDPNPSAPSLTTSRMPDRRQQRHGPATVVVRARSPGRARRRPHRQCTADPSQFAVVRGAVMGCCRRPRHR</sequence>
<evidence type="ECO:0000256" key="1">
    <source>
        <dbReference type="SAM" id="MobiDB-lite"/>
    </source>
</evidence>
<organism evidence="3 4">
    <name type="scientific">Cloeon dipterum</name>
    <dbReference type="NCBI Taxonomy" id="197152"/>
    <lineage>
        <taxon>Eukaryota</taxon>
        <taxon>Metazoa</taxon>
        <taxon>Ecdysozoa</taxon>
        <taxon>Arthropoda</taxon>
        <taxon>Hexapoda</taxon>
        <taxon>Insecta</taxon>
        <taxon>Pterygota</taxon>
        <taxon>Palaeoptera</taxon>
        <taxon>Ephemeroptera</taxon>
        <taxon>Pisciforma</taxon>
        <taxon>Baetidae</taxon>
        <taxon>Cloeon</taxon>
    </lineage>
</organism>
<comment type="caution">
    <text evidence="3">The sequence shown here is derived from an EMBL/GenBank/DDBJ whole genome shotgun (WGS) entry which is preliminary data.</text>
</comment>